<dbReference type="InterPro" id="IPR013325">
    <property type="entry name" value="RNA_pol_sigma_r2"/>
</dbReference>
<evidence type="ECO:0000259" key="7">
    <source>
        <dbReference type="Pfam" id="PF04542"/>
    </source>
</evidence>
<dbReference type="InterPro" id="IPR007627">
    <property type="entry name" value="RNA_pol_sigma70_r2"/>
</dbReference>
<proteinExistence type="inferred from homology"/>
<dbReference type="RefSeq" id="WP_185123118.1">
    <property type="nucleotide sequence ID" value="NZ_JACJVQ010000025.1"/>
</dbReference>
<feature type="domain" description="RNA polymerase sigma-70 region 2" evidence="7">
    <location>
        <begin position="17"/>
        <end position="83"/>
    </location>
</feature>
<evidence type="ECO:0000256" key="1">
    <source>
        <dbReference type="ARBA" id="ARBA00010641"/>
    </source>
</evidence>
<dbReference type="SUPFAM" id="SSF88659">
    <property type="entry name" value="Sigma3 and sigma4 domains of RNA polymerase sigma factors"/>
    <property type="match status" value="1"/>
</dbReference>
<evidence type="ECO:0000313" key="9">
    <source>
        <dbReference type="EMBL" id="MBB6637909.1"/>
    </source>
</evidence>
<dbReference type="Pfam" id="PF08281">
    <property type="entry name" value="Sigma70_r4_2"/>
    <property type="match status" value="1"/>
</dbReference>
<evidence type="ECO:0000256" key="3">
    <source>
        <dbReference type="ARBA" id="ARBA00023082"/>
    </source>
</evidence>
<evidence type="ECO:0000259" key="8">
    <source>
        <dbReference type="Pfam" id="PF08281"/>
    </source>
</evidence>
<evidence type="ECO:0000256" key="2">
    <source>
        <dbReference type="ARBA" id="ARBA00023015"/>
    </source>
</evidence>
<dbReference type="InterPro" id="IPR039425">
    <property type="entry name" value="RNA_pol_sigma-70-like"/>
</dbReference>
<dbReference type="InterPro" id="IPR014304">
    <property type="entry name" value="RNA_pol_sigma-Z"/>
</dbReference>
<dbReference type="PANTHER" id="PTHR43133">
    <property type="entry name" value="RNA POLYMERASE ECF-TYPE SIGMA FACTO"/>
    <property type="match status" value="1"/>
</dbReference>
<name>A0A841T4I7_9BACL</name>
<keyword evidence="2" id="KW-0805">Transcription regulation</keyword>
<dbReference type="InterPro" id="IPR013249">
    <property type="entry name" value="RNA_pol_sigma70_r4_t2"/>
</dbReference>
<protein>
    <recommendedName>
        <fullName evidence="5">RNA polymerase sigma factor SigZ</fullName>
    </recommendedName>
</protein>
<dbReference type="NCBIfam" id="TIGR02937">
    <property type="entry name" value="sigma70-ECF"/>
    <property type="match status" value="1"/>
</dbReference>
<dbReference type="InterPro" id="IPR014284">
    <property type="entry name" value="RNA_pol_sigma-70_dom"/>
</dbReference>
<dbReference type="GO" id="GO:0016987">
    <property type="term" value="F:sigma factor activity"/>
    <property type="evidence" value="ECO:0007669"/>
    <property type="project" value="UniProtKB-KW"/>
</dbReference>
<keyword evidence="4" id="KW-0804">Transcription</keyword>
<dbReference type="NCBIfam" id="TIGR02959">
    <property type="entry name" value="SigZ"/>
    <property type="match status" value="1"/>
</dbReference>
<comment type="similarity">
    <text evidence="1">Belongs to the sigma-70 factor family. ECF subfamily.</text>
</comment>
<evidence type="ECO:0000256" key="5">
    <source>
        <dbReference type="NCBIfam" id="TIGR02959"/>
    </source>
</evidence>
<accession>A0A841T4I7</accession>
<evidence type="ECO:0000256" key="6">
    <source>
        <dbReference type="SAM" id="MobiDB-lite"/>
    </source>
</evidence>
<dbReference type="GO" id="GO:0003677">
    <property type="term" value="F:DNA binding"/>
    <property type="evidence" value="ECO:0007669"/>
    <property type="project" value="InterPro"/>
</dbReference>
<dbReference type="PANTHER" id="PTHR43133:SF62">
    <property type="entry name" value="RNA POLYMERASE SIGMA FACTOR SIGZ"/>
    <property type="match status" value="1"/>
</dbReference>
<dbReference type="InterPro" id="IPR013324">
    <property type="entry name" value="RNA_pol_sigma_r3/r4-like"/>
</dbReference>
<gene>
    <name evidence="9" type="primary">sigZ</name>
    <name evidence="9" type="ORF">H7B67_27595</name>
</gene>
<dbReference type="SUPFAM" id="SSF88946">
    <property type="entry name" value="Sigma2 domain of RNA polymerase sigma factors"/>
    <property type="match status" value="1"/>
</dbReference>
<dbReference type="Gene3D" id="1.10.1740.10">
    <property type="match status" value="1"/>
</dbReference>
<feature type="domain" description="RNA polymerase sigma factor 70 region 4 type 2" evidence="8">
    <location>
        <begin position="117"/>
        <end position="158"/>
    </location>
</feature>
<organism evidence="9 10">
    <name type="scientific">Cohnella thailandensis</name>
    <dbReference type="NCBI Taxonomy" id="557557"/>
    <lineage>
        <taxon>Bacteria</taxon>
        <taxon>Bacillati</taxon>
        <taxon>Bacillota</taxon>
        <taxon>Bacilli</taxon>
        <taxon>Bacillales</taxon>
        <taxon>Paenibacillaceae</taxon>
        <taxon>Cohnella</taxon>
    </lineage>
</organism>
<evidence type="ECO:0000256" key="4">
    <source>
        <dbReference type="ARBA" id="ARBA00023163"/>
    </source>
</evidence>
<dbReference type="EMBL" id="JACJVQ010000025">
    <property type="protein sequence ID" value="MBB6637909.1"/>
    <property type="molecule type" value="Genomic_DNA"/>
</dbReference>
<feature type="region of interest" description="Disordered" evidence="6">
    <location>
        <begin position="190"/>
        <end position="210"/>
    </location>
</feature>
<dbReference type="AlphaFoldDB" id="A0A841T4I7"/>
<reference evidence="9 10" key="1">
    <citation type="submission" date="2020-08" db="EMBL/GenBank/DDBJ databases">
        <title>Cohnella phylogeny.</title>
        <authorList>
            <person name="Dunlap C."/>
        </authorList>
    </citation>
    <scope>NUCLEOTIDE SEQUENCE [LARGE SCALE GENOMIC DNA]</scope>
    <source>
        <strain evidence="9 10">DSM 25241</strain>
    </source>
</reference>
<dbReference type="GO" id="GO:0006352">
    <property type="term" value="P:DNA-templated transcription initiation"/>
    <property type="evidence" value="ECO:0007669"/>
    <property type="project" value="InterPro"/>
</dbReference>
<keyword evidence="3" id="KW-0731">Sigma factor</keyword>
<dbReference type="Pfam" id="PF04542">
    <property type="entry name" value="Sigma70_r2"/>
    <property type="match status" value="1"/>
</dbReference>
<dbReference type="InterPro" id="IPR036388">
    <property type="entry name" value="WH-like_DNA-bd_sf"/>
</dbReference>
<keyword evidence="10" id="KW-1185">Reference proteome</keyword>
<evidence type="ECO:0000313" key="10">
    <source>
        <dbReference type="Proteomes" id="UP000535838"/>
    </source>
</evidence>
<comment type="caution">
    <text evidence="9">The sequence shown here is derived from an EMBL/GenBank/DDBJ whole genome shotgun (WGS) entry which is preliminary data.</text>
</comment>
<dbReference type="CDD" id="cd06171">
    <property type="entry name" value="Sigma70_r4"/>
    <property type="match status" value="1"/>
</dbReference>
<sequence>MTMKETALEAPITPEMLWENYHEPIAGFVRNRTNRHPDAEDIVQTIFMKAYRHLPDLQDETKLRAWMYQIARNAITDHFCKEKTTGPLPEQILDREEEAADYTEEAVAGMKGVFPYLPDKYREAVELSELKGMSQKELSERLGISYSGAKSRVQRGREMVRDLMNSCCSIETDRYGHIVHYEVVHPRPLGIKGKKRGPAASEAASPNEDI</sequence>
<dbReference type="Gene3D" id="1.10.10.10">
    <property type="entry name" value="Winged helix-like DNA-binding domain superfamily/Winged helix DNA-binding domain"/>
    <property type="match status" value="1"/>
</dbReference>
<dbReference type="Proteomes" id="UP000535838">
    <property type="component" value="Unassembled WGS sequence"/>
</dbReference>